<feature type="non-terminal residue" evidence="1">
    <location>
        <position position="1"/>
    </location>
</feature>
<sequence length="148" mass="16891">SSETKYCCDKSQTSKKRTNNACTGCRASKKKCSDEKPCTRCIKKDLTCKIANRCSNCRWKYVVEDKLYCDVCFQKLGYDWETRPIASNVTDFGPDVPLYTWDYSITTTSDYNMGVIQFIDVPLEDCDNTMNPQYPSIFGSVDVSTTVR</sequence>
<evidence type="ECO:0000313" key="1">
    <source>
        <dbReference type="EMBL" id="CAG8609888.1"/>
    </source>
</evidence>
<name>A0ACA9MRU8_9GLOM</name>
<protein>
    <submittedName>
        <fullName evidence="1">4011_t:CDS:1</fullName>
    </submittedName>
</protein>
<accession>A0ACA9MRU8</accession>
<evidence type="ECO:0000313" key="2">
    <source>
        <dbReference type="Proteomes" id="UP000789860"/>
    </source>
</evidence>
<dbReference type="Proteomes" id="UP000789860">
    <property type="component" value="Unassembled WGS sequence"/>
</dbReference>
<keyword evidence="2" id="KW-1185">Reference proteome</keyword>
<proteinExistence type="predicted"/>
<reference evidence="1" key="1">
    <citation type="submission" date="2021-06" db="EMBL/GenBank/DDBJ databases">
        <authorList>
            <person name="Kallberg Y."/>
            <person name="Tangrot J."/>
            <person name="Rosling A."/>
        </authorList>
    </citation>
    <scope>NUCLEOTIDE SEQUENCE</scope>
    <source>
        <strain evidence="1">AU212A</strain>
    </source>
</reference>
<comment type="caution">
    <text evidence="1">The sequence shown here is derived from an EMBL/GenBank/DDBJ whole genome shotgun (WGS) entry which is preliminary data.</text>
</comment>
<gene>
    <name evidence="1" type="ORF">SCALOS_LOCUS7246</name>
</gene>
<organism evidence="1 2">
    <name type="scientific">Scutellospora calospora</name>
    <dbReference type="NCBI Taxonomy" id="85575"/>
    <lineage>
        <taxon>Eukaryota</taxon>
        <taxon>Fungi</taxon>
        <taxon>Fungi incertae sedis</taxon>
        <taxon>Mucoromycota</taxon>
        <taxon>Glomeromycotina</taxon>
        <taxon>Glomeromycetes</taxon>
        <taxon>Diversisporales</taxon>
        <taxon>Gigasporaceae</taxon>
        <taxon>Scutellospora</taxon>
    </lineage>
</organism>
<dbReference type="EMBL" id="CAJVPM010015746">
    <property type="protein sequence ID" value="CAG8609888.1"/>
    <property type="molecule type" value="Genomic_DNA"/>
</dbReference>